<name>A0A9D6Z0Y0_9BACT</name>
<evidence type="ECO:0000313" key="18">
    <source>
        <dbReference type="EMBL" id="MBI5250438.1"/>
    </source>
</evidence>
<dbReference type="NCBIfam" id="TIGR00560">
    <property type="entry name" value="pgsA"/>
    <property type="match status" value="1"/>
</dbReference>
<keyword evidence="9 17" id="KW-1133">Transmembrane helix</keyword>
<evidence type="ECO:0000256" key="16">
    <source>
        <dbReference type="RuleBase" id="RU003750"/>
    </source>
</evidence>
<feature type="transmembrane region" description="Helical" evidence="17">
    <location>
        <begin position="7"/>
        <end position="26"/>
    </location>
</feature>
<dbReference type="PROSITE" id="PS00379">
    <property type="entry name" value="CDP_ALCOHOL_P_TRANSF"/>
    <property type="match status" value="1"/>
</dbReference>
<proteinExistence type="inferred from homology"/>
<evidence type="ECO:0000256" key="17">
    <source>
        <dbReference type="SAM" id="Phobius"/>
    </source>
</evidence>
<keyword evidence="11 17" id="KW-0472">Membrane</keyword>
<evidence type="ECO:0000256" key="6">
    <source>
        <dbReference type="ARBA" id="ARBA00022516"/>
    </source>
</evidence>
<evidence type="ECO:0000256" key="9">
    <source>
        <dbReference type="ARBA" id="ARBA00022989"/>
    </source>
</evidence>
<dbReference type="EC" id="2.7.8.5" evidence="4 15"/>
<dbReference type="PIRSF" id="PIRSF000847">
    <property type="entry name" value="Phos_ph_gly_syn"/>
    <property type="match status" value="1"/>
</dbReference>
<comment type="subcellular location">
    <subcellularLocation>
        <location evidence="1">Membrane</location>
        <topology evidence="1">Multi-pass membrane protein</topology>
    </subcellularLocation>
</comment>
<evidence type="ECO:0000256" key="8">
    <source>
        <dbReference type="ARBA" id="ARBA00022692"/>
    </source>
</evidence>
<evidence type="ECO:0000256" key="2">
    <source>
        <dbReference type="ARBA" id="ARBA00005042"/>
    </source>
</evidence>
<gene>
    <name evidence="18" type="primary">pgsA</name>
    <name evidence="18" type="ORF">HY912_13175</name>
</gene>
<organism evidence="18 19">
    <name type="scientific">Desulfomonile tiedjei</name>
    <dbReference type="NCBI Taxonomy" id="2358"/>
    <lineage>
        <taxon>Bacteria</taxon>
        <taxon>Pseudomonadati</taxon>
        <taxon>Thermodesulfobacteriota</taxon>
        <taxon>Desulfomonilia</taxon>
        <taxon>Desulfomonilales</taxon>
        <taxon>Desulfomonilaceae</taxon>
        <taxon>Desulfomonile</taxon>
    </lineage>
</organism>
<dbReference type="EMBL" id="JACRDE010000346">
    <property type="protein sequence ID" value="MBI5250438.1"/>
    <property type="molecule type" value="Genomic_DNA"/>
</dbReference>
<dbReference type="Pfam" id="PF01066">
    <property type="entry name" value="CDP-OH_P_transf"/>
    <property type="match status" value="1"/>
</dbReference>
<evidence type="ECO:0000313" key="19">
    <source>
        <dbReference type="Proteomes" id="UP000807825"/>
    </source>
</evidence>
<dbReference type="InterPro" id="IPR000462">
    <property type="entry name" value="CDP-OH_P_trans"/>
</dbReference>
<accession>A0A9D6Z0Y0</accession>
<comment type="catalytic activity">
    <reaction evidence="14">
        <text>a CDP-1,2-diacyl-sn-glycerol + sn-glycerol 3-phosphate = a 1,2-diacyl-sn-glycero-3-phospho-(1'-sn-glycero-3'-phosphate) + CMP + H(+)</text>
        <dbReference type="Rhea" id="RHEA:12593"/>
        <dbReference type="ChEBI" id="CHEBI:15378"/>
        <dbReference type="ChEBI" id="CHEBI:57597"/>
        <dbReference type="ChEBI" id="CHEBI:58332"/>
        <dbReference type="ChEBI" id="CHEBI:60110"/>
        <dbReference type="ChEBI" id="CHEBI:60377"/>
        <dbReference type="EC" id="2.7.8.5"/>
    </reaction>
</comment>
<comment type="caution">
    <text evidence="18">The sequence shown here is derived from an EMBL/GenBank/DDBJ whole genome shotgun (WGS) entry which is preliminary data.</text>
</comment>
<evidence type="ECO:0000256" key="15">
    <source>
        <dbReference type="NCBIfam" id="TIGR00560"/>
    </source>
</evidence>
<dbReference type="Proteomes" id="UP000807825">
    <property type="component" value="Unassembled WGS sequence"/>
</dbReference>
<sequence>MKKHLPNFLTLGRLILVPPIVILLFFPGRAPSAAAGLIFLIASLTDFFDGFIARRFSLESSFGRFLDPIADKVLVTSALIMLIALDRVPAWAVMLIITREVGVSALRAITKTWDTTLQPSPIGKLKAFFQFAAIVPLIVHYEYNLFIPVDFHLVGTVLLYIALFLTIWSGVDYFVRFYREYDVREDGDVF</sequence>
<evidence type="ECO:0000256" key="10">
    <source>
        <dbReference type="ARBA" id="ARBA00023098"/>
    </source>
</evidence>
<reference evidence="18" key="1">
    <citation type="submission" date="2020-07" db="EMBL/GenBank/DDBJ databases">
        <title>Huge and variable diversity of episymbiotic CPR bacteria and DPANN archaea in groundwater ecosystems.</title>
        <authorList>
            <person name="He C.Y."/>
            <person name="Keren R."/>
            <person name="Whittaker M."/>
            <person name="Farag I.F."/>
            <person name="Doudna J."/>
            <person name="Cate J.H.D."/>
            <person name="Banfield J.F."/>
        </authorList>
    </citation>
    <scope>NUCLEOTIDE SEQUENCE</scope>
    <source>
        <strain evidence="18">NC_groundwater_1664_Pr3_B-0.1um_52_9</strain>
    </source>
</reference>
<keyword evidence="10" id="KW-0443">Lipid metabolism</keyword>
<feature type="transmembrane region" description="Helical" evidence="17">
    <location>
        <begin position="153"/>
        <end position="175"/>
    </location>
</feature>
<dbReference type="InterPro" id="IPR048254">
    <property type="entry name" value="CDP_ALCOHOL_P_TRANSF_CS"/>
</dbReference>
<keyword evidence="8 17" id="KW-0812">Transmembrane</keyword>
<evidence type="ECO:0000256" key="14">
    <source>
        <dbReference type="ARBA" id="ARBA00048586"/>
    </source>
</evidence>
<evidence type="ECO:0000256" key="1">
    <source>
        <dbReference type="ARBA" id="ARBA00004141"/>
    </source>
</evidence>
<dbReference type="GO" id="GO:0008444">
    <property type="term" value="F:CDP-diacylglycerol-glycerol-3-phosphate 3-phosphatidyltransferase activity"/>
    <property type="evidence" value="ECO:0007669"/>
    <property type="project" value="UniProtKB-UniRule"/>
</dbReference>
<evidence type="ECO:0000256" key="4">
    <source>
        <dbReference type="ARBA" id="ARBA00013170"/>
    </source>
</evidence>
<evidence type="ECO:0000256" key="3">
    <source>
        <dbReference type="ARBA" id="ARBA00010441"/>
    </source>
</evidence>
<dbReference type="GO" id="GO:0046474">
    <property type="term" value="P:glycerophospholipid biosynthetic process"/>
    <property type="evidence" value="ECO:0007669"/>
    <property type="project" value="TreeGrafter"/>
</dbReference>
<evidence type="ECO:0000256" key="12">
    <source>
        <dbReference type="ARBA" id="ARBA00023209"/>
    </source>
</evidence>
<keyword evidence="13" id="KW-1208">Phospholipid metabolism</keyword>
<evidence type="ECO:0000256" key="7">
    <source>
        <dbReference type="ARBA" id="ARBA00022679"/>
    </source>
</evidence>
<dbReference type="InterPro" id="IPR043130">
    <property type="entry name" value="CDP-OH_PTrfase_TM_dom"/>
</dbReference>
<keyword evidence="6" id="KW-0444">Lipid biosynthesis</keyword>
<dbReference type="GO" id="GO:0016020">
    <property type="term" value="C:membrane"/>
    <property type="evidence" value="ECO:0007669"/>
    <property type="project" value="UniProtKB-SubCell"/>
</dbReference>
<evidence type="ECO:0000256" key="13">
    <source>
        <dbReference type="ARBA" id="ARBA00023264"/>
    </source>
</evidence>
<protein>
    <recommendedName>
        <fullName evidence="5 15">CDP-diacylglycerol--glycerol-3-phosphate 3-phosphatidyltransferase</fullName>
        <ecNumber evidence="4 15">2.7.8.5</ecNumber>
    </recommendedName>
</protein>
<dbReference type="InterPro" id="IPR004570">
    <property type="entry name" value="Phosphatidylglycerol_P_synth"/>
</dbReference>
<keyword evidence="7 16" id="KW-0808">Transferase</keyword>
<dbReference type="AlphaFoldDB" id="A0A9D6Z0Y0"/>
<comment type="pathway">
    <text evidence="2">Phospholipid metabolism; phosphatidylglycerol biosynthesis; phosphatidylglycerol from CDP-diacylglycerol: step 1/2.</text>
</comment>
<dbReference type="InterPro" id="IPR050324">
    <property type="entry name" value="CDP-alcohol_PTase-I"/>
</dbReference>
<evidence type="ECO:0000256" key="11">
    <source>
        <dbReference type="ARBA" id="ARBA00023136"/>
    </source>
</evidence>
<dbReference type="Gene3D" id="1.20.120.1760">
    <property type="match status" value="1"/>
</dbReference>
<comment type="similarity">
    <text evidence="3 16">Belongs to the CDP-alcohol phosphatidyltransferase class-I family.</text>
</comment>
<dbReference type="PANTHER" id="PTHR14269:SF62">
    <property type="entry name" value="CDP-DIACYLGLYCEROL--GLYCEROL-3-PHOSPHATE 3-PHOSPHATIDYLTRANSFERASE 1, CHLOROPLASTIC"/>
    <property type="match status" value="1"/>
</dbReference>
<feature type="transmembrane region" description="Helical" evidence="17">
    <location>
        <begin position="32"/>
        <end position="53"/>
    </location>
</feature>
<evidence type="ECO:0000256" key="5">
    <source>
        <dbReference type="ARBA" id="ARBA00014944"/>
    </source>
</evidence>
<dbReference type="PANTHER" id="PTHR14269">
    <property type="entry name" value="CDP-DIACYLGLYCEROL--GLYCEROL-3-PHOSPHATE 3-PHOSPHATIDYLTRANSFERASE-RELATED"/>
    <property type="match status" value="1"/>
</dbReference>
<keyword evidence="12" id="KW-0594">Phospholipid biosynthesis</keyword>
<feature type="transmembrane region" description="Helical" evidence="17">
    <location>
        <begin position="65"/>
        <end position="85"/>
    </location>
</feature>